<dbReference type="EMBL" id="DSID01000489">
    <property type="protein sequence ID" value="HEX70882.1"/>
    <property type="molecule type" value="Genomic_DNA"/>
</dbReference>
<evidence type="ECO:0000256" key="4">
    <source>
        <dbReference type="ARBA" id="ARBA00022679"/>
    </source>
</evidence>
<dbReference type="Pfam" id="PF06325">
    <property type="entry name" value="PrmA"/>
    <property type="match status" value="1"/>
</dbReference>
<evidence type="ECO:0000256" key="2">
    <source>
        <dbReference type="ARBA" id="ARBA00022490"/>
    </source>
</evidence>
<keyword evidence="3 6" id="KW-0489">Methyltransferase</keyword>
<accession>A0A7C3ARZ8</accession>
<keyword evidence="5" id="KW-0949">S-adenosyl-L-methionine</keyword>
<evidence type="ECO:0000256" key="3">
    <source>
        <dbReference type="ARBA" id="ARBA00022603"/>
    </source>
</evidence>
<organism evidence="6">
    <name type="scientific">Thermorudis sp</name>
    <dbReference type="NCBI Taxonomy" id="1969470"/>
    <lineage>
        <taxon>Bacteria</taxon>
        <taxon>Pseudomonadati</taxon>
        <taxon>Thermomicrobiota</taxon>
        <taxon>Thermomicrobia</taxon>
        <taxon>Thermomicrobia incertae sedis</taxon>
        <taxon>Thermorudis</taxon>
    </lineage>
</organism>
<keyword evidence="6" id="KW-0689">Ribosomal protein</keyword>
<dbReference type="GO" id="GO:0008276">
    <property type="term" value="F:protein methyltransferase activity"/>
    <property type="evidence" value="ECO:0007669"/>
    <property type="project" value="InterPro"/>
</dbReference>
<comment type="similarity">
    <text evidence="1">Belongs to the methyltransferase superfamily. PrmA family.</text>
</comment>
<keyword evidence="6" id="KW-0687">Ribonucleoprotein</keyword>
<evidence type="ECO:0000313" key="6">
    <source>
        <dbReference type="EMBL" id="HEX70882.1"/>
    </source>
</evidence>
<proteinExistence type="inferred from homology"/>
<dbReference type="PANTHER" id="PTHR43648:SF1">
    <property type="entry name" value="ELECTRON TRANSFER FLAVOPROTEIN BETA SUBUNIT LYSINE METHYLTRANSFERASE"/>
    <property type="match status" value="1"/>
</dbReference>
<dbReference type="Gene3D" id="3.40.50.150">
    <property type="entry name" value="Vaccinia Virus protein VP39"/>
    <property type="match status" value="1"/>
</dbReference>
<reference evidence="6" key="1">
    <citation type="journal article" date="2020" name="mSystems">
        <title>Genome- and Community-Level Interaction Insights into Carbon Utilization and Element Cycling Functions of Hydrothermarchaeota in Hydrothermal Sediment.</title>
        <authorList>
            <person name="Zhou Z."/>
            <person name="Liu Y."/>
            <person name="Xu W."/>
            <person name="Pan J."/>
            <person name="Luo Z.H."/>
            <person name="Li M."/>
        </authorList>
    </citation>
    <scope>NUCLEOTIDE SEQUENCE [LARGE SCALE GENOMIC DNA]</scope>
    <source>
        <strain evidence="6">SpSt-192</strain>
    </source>
</reference>
<dbReference type="InterPro" id="IPR050078">
    <property type="entry name" value="Ribosomal_L11_MeTrfase_PrmA"/>
</dbReference>
<keyword evidence="2" id="KW-0963">Cytoplasm</keyword>
<sequence>MLDADARSVRRVTWHAVSVSGALFDRLPSLLFEAGAAGIHEEDSGRLTAFFSSQESAAAAAAAVLGTGAAVQVSTVAVPEVDWVSEWRRQVKPVSVGTMTIVPPWLVQGAADERVIVIEPGMGFGTGEHPSTRTALLSLQRCSLGGALVADVGTGSGALAIAAARLGARGVVAIESDGDAVRNAARNISLNGLESRVSLVDGDAGTILPLVGPFDVVVSNITADVHRELLDSYACSVRRGGRLVLAGILEAEAPDLLRAAIAQGWVCLEHVAEGDWWSYILER</sequence>
<gene>
    <name evidence="6" type="ORF">ENP13_06520</name>
</gene>
<protein>
    <submittedName>
        <fullName evidence="6">50S ribosomal protein L11 methyltransferase</fullName>
    </submittedName>
</protein>
<dbReference type="PANTHER" id="PTHR43648">
    <property type="entry name" value="ELECTRON TRANSFER FLAVOPROTEIN BETA SUBUNIT LYSINE METHYLTRANSFERASE"/>
    <property type="match status" value="1"/>
</dbReference>
<name>A0A7C3ARZ8_9BACT</name>
<comment type="caution">
    <text evidence="6">The sequence shown here is derived from an EMBL/GenBank/DDBJ whole genome shotgun (WGS) entry which is preliminary data.</text>
</comment>
<dbReference type="PIRSF" id="PIRSF000401">
    <property type="entry name" value="RPL11_MTase"/>
    <property type="match status" value="1"/>
</dbReference>
<evidence type="ECO:0000256" key="5">
    <source>
        <dbReference type="ARBA" id="ARBA00022691"/>
    </source>
</evidence>
<evidence type="ECO:0000256" key="1">
    <source>
        <dbReference type="ARBA" id="ARBA00009741"/>
    </source>
</evidence>
<dbReference type="InterPro" id="IPR004498">
    <property type="entry name" value="Ribosomal_PrmA_MeTrfase"/>
</dbReference>
<keyword evidence="4 6" id="KW-0808">Transferase</keyword>
<dbReference type="InterPro" id="IPR029063">
    <property type="entry name" value="SAM-dependent_MTases_sf"/>
</dbReference>
<dbReference type="CDD" id="cd02440">
    <property type="entry name" value="AdoMet_MTases"/>
    <property type="match status" value="1"/>
</dbReference>
<dbReference type="GO" id="GO:0032259">
    <property type="term" value="P:methylation"/>
    <property type="evidence" value="ECO:0007669"/>
    <property type="project" value="UniProtKB-KW"/>
</dbReference>
<dbReference type="SUPFAM" id="SSF53335">
    <property type="entry name" value="S-adenosyl-L-methionine-dependent methyltransferases"/>
    <property type="match status" value="1"/>
</dbReference>
<dbReference type="GO" id="GO:0005840">
    <property type="term" value="C:ribosome"/>
    <property type="evidence" value="ECO:0007669"/>
    <property type="project" value="UniProtKB-KW"/>
</dbReference>
<dbReference type="AlphaFoldDB" id="A0A7C3ARZ8"/>